<feature type="region of interest" description="Disordered" evidence="2">
    <location>
        <begin position="353"/>
        <end position="373"/>
    </location>
</feature>
<dbReference type="Gene3D" id="3.55.50.10">
    <property type="entry name" value="Baseplate protein-like domains"/>
    <property type="match status" value="1"/>
</dbReference>
<dbReference type="Pfam" id="PF05954">
    <property type="entry name" value="Phage_GPD"/>
    <property type="match status" value="1"/>
</dbReference>
<dbReference type="EMBL" id="ASTJ01000044">
    <property type="protein sequence ID" value="EPC00018.1"/>
    <property type="molecule type" value="Genomic_DNA"/>
</dbReference>
<dbReference type="PANTHER" id="PTHR32305:SF11">
    <property type="entry name" value="TYPE VI SECRETION SYSTEM SPIKE PROTEIN VGRG3"/>
    <property type="match status" value="1"/>
</dbReference>
<evidence type="ECO:0000259" key="4">
    <source>
        <dbReference type="Pfam" id="PF22178"/>
    </source>
</evidence>
<dbReference type="InterPro" id="IPR006533">
    <property type="entry name" value="T6SS_Vgr_RhsGE"/>
</dbReference>
<dbReference type="SUPFAM" id="SSF69349">
    <property type="entry name" value="Phage fibre proteins"/>
    <property type="match status" value="1"/>
</dbReference>
<dbReference type="Gene3D" id="2.40.50.230">
    <property type="entry name" value="Gp5 N-terminal domain"/>
    <property type="match status" value="1"/>
</dbReference>
<gene>
    <name evidence="5" type="ORF">L861_07590</name>
</gene>
<accession>S2KI56</accession>
<evidence type="ECO:0000313" key="5">
    <source>
        <dbReference type="EMBL" id="EPC00018.1"/>
    </source>
</evidence>
<dbReference type="NCBIfam" id="TIGR03361">
    <property type="entry name" value="VI_Rhs_Vgr"/>
    <property type="match status" value="1"/>
</dbReference>
<feature type="domain" description="Gp5/Type VI secretion system Vgr protein OB-fold" evidence="3">
    <location>
        <begin position="389"/>
        <end position="452"/>
    </location>
</feature>
<dbReference type="Pfam" id="PF04717">
    <property type="entry name" value="Phage_base_V"/>
    <property type="match status" value="1"/>
</dbReference>
<evidence type="ECO:0000256" key="2">
    <source>
        <dbReference type="SAM" id="MobiDB-lite"/>
    </source>
</evidence>
<dbReference type="PANTHER" id="PTHR32305">
    <property type="match status" value="1"/>
</dbReference>
<dbReference type="Gene3D" id="2.30.110.50">
    <property type="match status" value="1"/>
</dbReference>
<evidence type="ECO:0000313" key="6">
    <source>
        <dbReference type="Proteomes" id="UP000014463"/>
    </source>
</evidence>
<comment type="similarity">
    <text evidence="1">Belongs to the VgrG protein family.</text>
</comment>
<dbReference type="NCBIfam" id="TIGR01646">
    <property type="entry name" value="vgr_GE"/>
    <property type="match status" value="1"/>
</dbReference>
<dbReference type="InterPro" id="IPR050708">
    <property type="entry name" value="T6SS_VgrG/RHS"/>
</dbReference>
<dbReference type="STRING" id="1121939.L861_07590"/>
<dbReference type="eggNOG" id="COG3501">
    <property type="taxonomic scope" value="Bacteria"/>
</dbReference>
<dbReference type="RefSeq" id="WP_016418955.1">
    <property type="nucleotide sequence ID" value="NZ_KE332396.1"/>
</dbReference>
<dbReference type="Proteomes" id="UP000014463">
    <property type="component" value="Unassembled WGS sequence"/>
</dbReference>
<dbReference type="SUPFAM" id="SSF69279">
    <property type="entry name" value="Phage tail proteins"/>
    <property type="match status" value="2"/>
</dbReference>
<protein>
    <submittedName>
        <fullName evidence="5">Uncharacterized protein</fullName>
    </submittedName>
</protein>
<evidence type="ECO:0000256" key="1">
    <source>
        <dbReference type="ARBA" id="ARBA00005558"/>
    </source>
</evidence>
<name>S2KI56_LITA3</name>
<dbReference type="SUPFAM" id="SSF69255">
    <property type="entry name" value="gp5 N-terminal domain-like"/>
    <property type="match status" value="1"/>
</dbReference>
<dbReference type="PATRIC" id="fig|1121939.11.peg.4456"/>
<evidence type="ECO:0000259" key="3">
    <source>
        <dbReference type="Pfam" id="PF04717"/>
    </source>
</evidence>
<feature type="domain" description="Gp5/Type VI secretion system Vgr C-terminal trimerisation" evidence="4">
    <location>
        <begin position="473"/>
        <end position="573"/>
    </location>
</feature>
<dbReference type="InterPro" id="IPR037026">
    <property type="entry name" value="Vgr_OB-fold_dom_sf"/>
</dbReference>
<dbReference type="InterPro" id="IPR054030">
    <property type="entry name" value="Gp5_Vgr_C"/>
</dbReference>
<dbReference type="OrthoDB" id="9762420at2"/>
<dbReference type="AlphaFoldDB" id="S2KI56"/>
<reference evidence="5 6" key="1">
    <citation type="journal article" date="2013" name="Genome Announc.">
        <title>Draft genome sequence of the moderately halophilic gammaproteobacterium Halomonas anticariensis FP35.</title>
        <authorList>
            <person name="Tahrioui A."/>
            <person name="Quesada E."/>
            <person name="Llamas I."/>
        </authorList>
    </citation>
    <scope>NUCLEOTIDE SEQUENCE [LARGE SCALE GENOMIC DNA]</scope>
    <source>
        <strain evidence="6">DSM 16096 / CECT 5854 / LMG 22089 / FP35</strain>
    </source>
</reference>
<dbReference type="InterPro" id="IPR017847">
    <property type="entry name" value="T6SS_RhsGE_Vgr_subset"/>
</dbReference>
<proteinExistence type="inferred from homology"/>
<organism evidence="5 6">
    <name type="scientific">Litchfieldella anticariensis (strain DSM 16096 / CECT 5854 / CIP 108499 / LMG 22089 / FP35)</name>
    <name type="common">Halomonas anticariensis</name>
    <dbReference type="NCBI Taxonomy" id="1121939"/>
    <lineage>
        <taxon>Bacteria</taxon>
        <taxon>Pseudomonadati</taxon>
        <taxon>Pseudomonadota</taxon>
        <taxon>Gammaproteobacteria</taxon>
        <taxon>Oceanospirillales</taxon>
        <taxon>Halomonadaceae</taxon>
        <taxon>Litchfieldella</taxon>
    </lineage>
</organism>
<dbReference type="Gene3D" id="4.10.220.110">
    <property type="match status" value="1"/>
</dbReference>
<dbReference type="InterPro" id="IPR006531">
    <property type="entry name" value="Gp5/Vgr_OB"/>
</dbReference>
<keyword evidence="6" id="KW-1185">Reference proteome</keyword>
<comment type="caution">
    <text evidence="5">The sequence shown here is derived from an EMBL/GenBank/DDBJ whole genome shotgun (WGS) entry which is preliminary data.</text>
</comment>
<dbReference type="Pfam" id="PF22178">
    <property type="entry name" value="Gp5_trimer_C"/>
    <property type="match status" value="1"/>
</dbReference>
<sequence length="658" mass="73750">MAQTGLQFTLQLTGAEDLALAVTKFKYTEHLSRPFELTVTFASRDTELSAEDWLDREASFTIWQRGDVRRHLHGVVCAFRRGDPGHRRTYYDVVIRPAIRRLGLFHDCRLFQDLSAQTIITQLCHEVGITDVTWAVTRELPVREYTVQYRETTLAYLERLAASEGLVYFHEFEGDAHRLVFTDDPQALPRLGERPYHSRAGGSAAAHHVHHLQRQSRISPASATLEDWYFKKPAYRQHHTQDTDESRLEGQRANYTHYDWHGGFKADEPGRRLTRYRLEHLRGDALVATGKSDLAELRPGVRFDLTGHDRDDMNRDWQVIGVVHEGTQPQAAEEEAINATSGATTYGNTLTLTPGDQAWRTDPTPKPRVHGPQMATVVGPEGEEIYVDEFGRVKVRFHWDRDATPDEAASAWIRVAQGWAGSGYGVMAIPRIGMAVIVDHLEADPDQPIIISPAYHATNVPPYALPEHKTRTVIKTKTHLGSGSNELRFEDANGAQQIYLHAERDLDLKVKHDRSEEIGHDRHLKVHHDRISEIEHDDHLSVQGERRTEIHGDDHHIVRGTHHEKAERALLFEGGQHVHLKAGAKLVLEAGGGWLRVDGSGVTYSPTLTEAGGGSAGGMGQQALPPNGAVDVETTPAPQALERAIRRERALCPVCEEG</sequence>